<dbReference type="Gene3D" id="3.40.50.1820">
    <property type="entry name" value="alpha/beta hydrolase"/>
    <property type="match status" value="1"/>
</dbReference>
<evidence type="ECO:0000256" key="1">
    <source>
        <dbReference type="ARBA" id="ARBA00022801"/>
    </source>
</evidence>
<dbReference type="GO" id="GO:0004252">
    <property type="term" value="F:serine-type endopeptidase activity"/>
    <property type="evidence" value="ECO:0007669"/>
    <property type="project" value="TreeGrafter"/>
</dbReference>
<dbReference type="AlphaFoldDB" id="A0A6C0I179"/>
<keyword evidence="1" id="KW-0378">Hydrolase</keyword>
<accession>A0A6C0I179</accession>
<dbReference type="Pfam" id="PF00326">
    <property type="entry name" value="Peptidase_S9"/>
    <property type="match status" value="1"/>
</dbReference>
<dbReference type="PANTHER" id="PTHR42776:SF27">
    <property type="entry name" value="DIPEPTIDYL PEPTIDASE FAMILY MEMBER 6"/>
    <property type="match status" value="1"/>
</dbReference>
<dbReference type="EMBL" id="MN740067">
    <property type="protein sequence ID" value="QHT86370.1"/>
    <property type="molecule type" value="Genomic_DNA"/>
</dbReference>
<dbReference type="SUPFAM" id="SSF53474">
    <property type="entry name" value="alpha/beta-Hydrolases"/>
    <property type="match status" value="1"/>
</dbReference>
<evidence type="ECO:0000313" key="3">
    <source>
        <dbReference type="EMBL" id="QHT86370.1"/>
    </source>
</evidence>
<dbReference type="InterPro" id="IPR029058">
    <property type="entry name" value="AB_hydrolase_fold"/>
</dbReference>
<dbReference type="GO" id="GO:0006508">
    <property type="term" value="P:proteolysis"/>
    <property type="evidence" value="ECO:0007669"/>
    <property type="project" value="InterPro"/>
</dbReference>
<feature type="domain" description="Peptidase S9 prolyl oligopeptidase catalytic" evidence="2">
    <location>
        <begin position="91"/>
        <end position="274"/>
    </location>
</feature>
<evidence type="ECO:0000259" key="2">
    <source>
        <dbReference type="Pfam" id="PF00326"/>
    </source>
</evidence>
<proteinExistence type="predicted"/>
<organism evidence="3">
    <name type="scientific">viral metagenome</name>
    <dbReference type="NCBI Taxonomy" id="1070528"/>
    <lineage>
        <taxon>unclassified sequences</taxon>
        <taxon>metagenomes</taxon>
        <taxon>organismal metagenomes</taxon>
    </lineage>
</organism>
<protein>
    <recommendedName>
        <fullName evidence="2">Peptidase S9 prolyl oligopeptidase catalytic domain-containing protein</fullName>
    </recommendedName>
</protein>
<sequence length="275" mass="31931">MNNFDYYKTITKTEIKKFKNEKFNSIFDLYSIIYKSDGLLVHGYILQKKDLKKPRPVVIYCRGGNRSFGENSPKTISSNKELLDIASNEIAIIFYPNYRGSSFSEGVDEFGGNDVNDIINLYPIIQKICKIKNPKIVLYGWSRGGLMAMLVASKVNWVKSIIIGGALYNFSRNMKERPEMKEMFIKEFKFKKKDFMQRSPKYFMDKIPKNTPILILHGSADTRVSVYDAYEYGQHCQKLNIPYKLIIFPNGNHGLNEYIDDVSREVIQWINTAFK</sequence>
<reference evidence="3" key="1">
    <citation type="journal article" date="2020" name="Nature">
        <title>Giant virus diversity and host interactions through global metagenomics.</title>
        <authorList>
            <person name="Schulz F."/>
            <person name="Roux S."/>
            <person name="Paez-Espino D."/>
            <person name="Jungbluth S."/>
            <person name="Walsh D.A."/>
            <person name="Denef V.J."/>
            <person name="McMahon K.D."/>
            <person name="Konstantinidis K.T."/>
            <person name="Eloe-Fadrosh E.A."/>
            <person name="Kyrpides N.C."/>
            <person name="Woyke T."/>
        </authorList>
    </citation>
    <scope>NUCLEOTIDE SEQUENCE</scope>
    <source>
        <strain evidence="3">GVMAG-M-3300023184-186</strain>
    </source>
</reference>
<dbReference type="PANTHER" id="PTHR42776">
    <property type="entry name" value="SERINE PEPTIDASE S9 FAMILY MEMBER"/>
    <property type="match status" value="1"/>
</dbReference>
<name>A0A6C0I179_9ZZZZ</name>
<dbReference type="InterPro" id="IPR001375">
    <property type="entry name" value="Peptidase_S9_cat"/>
</dbReference>